<evidence type="ECO:0000313" key="2">
    <source>
        <dbReference type="Proteomes" id="UP000231823"/>
    </source>
</evidence>
<keyword evidence="2" id="KW-1185">Reference proteome</keyword>
<protein>
    <submittedName>
        <fullName evidence="1">Uncharacterized protein</fullName>
    </submittedName>
</protein>
<gene>
    <name evidence="1" type="ORF">SFLOR_v1c01750</name>
</gene>
<proteinExistence type="predicted"/>
<dbReference type="OrthoDB" id="388693at2"/>
<reference evidence="1 2" key="1">
    <citation type="submission" date="2017-12" db="EMBL/GenBank/DDBJ databases">
        <title>Complete genome sequence of Spiroplasma floricola 23-6 (ATCC 29989).</title>
        <authorList>
            <person name="Tsai Y.-M."/>
            <person name="Wu P.-S."/>
            <person name="Lo W.-S."/>
            <person name="Kuo C.-H."/>
        </authorList>
    </citation>
    <scope>NUCLEOTIDE SEQUENCE [LARGE SCALE GENOMIC DNA]</scope>
    <source>
        <strain evidence="1 2">23-6</strain>
    </source>
</reference>
<sequence length="270" mass="32720">MYIKEYEEYTFIQNDLISKEMFILYSIFGENSKFLKAIQQEWFETKNIEKFREYIEYKFEEIEIKQKPQVDRDSLSCLLRMMSICDCFYEYEFIYDSTRTLFLESKKEMIDSLKTYEFAFKEFIDLNYNGFIEELDTLEIAKKYSPIVKDIRKVIHRISEINEYSLIIKETYKVNDLLSDLLDILEDDEDNSFEFGSDSEVILYNFAIYHSTKIYFSLLLREYIILEEERIENVVIEESKPLIQEEELRLAETKIISDQSKEIFYKTLKN</sequence>
<evidence type="ECO:0000313" key="1">
    <source>
        <dbReference type="EMBL" id="AUB31236.1"/>
    </source>
</evidence>
<dbReference type="Proteomes" id="UP000231823">
    <property type="component" value="Chromosome"/>
</dbReference>
<dbReference type="AlphaFoldDB" id="A0A2K8SCR9"/>
<dbReference type="RefSeq" id="WP_100916226.1">
    <property type="nucleotide sequence ID" value="NZ_CP025057.1"/>
</dbReference>
<name>A0A2K8SCR9_9MOLU</name>
<organism evidence="1 2">
    <name type="scientific">Spiroplasma floricola 23-6</name>
    <dbReference type="NCBI Taxonomy" id="1336749"/>
    <lineage>
        <taxon>Bacteria</taxon>
        <taxon>Bacillati</taxon>
        <taxon>Mycoplasmatota</taxon>
        <taxon>Mollicutes</taxon>
        <taxon>Entomoplasmatales</taxon>
        <taxon>Spiroplasmataceae</taxon>
        <taxon>Spiroplasma</taxon>
    </lineage>
</organism>
<dbReference type="KEGG" id="sfz:SFLOR_v1c01750"/>
<accession>A0A2K8SCR9</accession>
<dbReference type="EMBL" id="CP025057">
    <property type="protein sequence ID" value="AUB31236.1"/>
    <property type="molecule type" value="Genomic_DNA"/>
</dbReference>